<dbReference type="GO" id="GO:0008757">
    <property type="term" value="F:S-adenosylmethionine-dependent methyltransferase activity"/>
    <property type="evidence" value="ECO:0007669"/>
    <property type="project" value="InterPro"/>
</dbReference>
<dbReference type="OrthoDB" id="271595at2759"/>
<dbReference type="PROSITE" id="PS51471">
    <property type="entry name" value="FE2OG_OXY"/>
    <property type="match status" value="1"/>
</dbReference>
<dbReference type="GO" id="GO:0000049">
    <property type="term" value="F:tRNA binding"/>
    <property type="evidence" value="ECO:0007669"/>
    <property type="project" value="TreeGrafter"/>
</dbReference>
<keyword evidence="6" id="KW-0175">Coiled coil</keyword>
<evidence type="ECO:0000313" key="8">
    <source>
        <dbReference type="Proteomes" id="UP000515160"/>
    </source>
</evidence>
<keyword evidence="2" id="KW-0489">Methyltransferase</keyword>
<dbReference type="GO" id="GO:0005737">
    <property type="term" value="C:cytoplasm"/>
    <property type="evidence" value="ECO:0007669"/>
    <property type="project" value="TreeGrafter"/>
</dbReference>
<dbReference type="InterPro" id="IPR005123">
    <property type="entry name" value="Oxoglu/Fe-dep_dioxygenase_dom"/>
</dbReference>
<dbReference type="InterPro" id="IPR037151">
    <property type="entry name" value="AlkB-like_sf"/>
</dbReference>
<evidence type="ECO:0000256" key="3">
    <source>
        <dbReference type="ARBA" id="ARBA00022679"/>
    </source>
</evidence>
<dbReference type="Gene3D" id="2.60.120.590">
    <property type="entry name" value="Alpha-ketoglutarate-dependent dioxygenase AlkB-like"/>
    <property type="match status" value="1"/>
</dbReference>
<dbReference type="GO" id="GO:0005634">
    <property type="term" value="C:nucleus"/>
    <property type="evidence" value="ECO:0007669"/>
    <property type="project" value="TreeGrafter"/>
</dbReference>
<proteinExistence type="predicted"/>
<dbReference type="PANTHER" id="PTHR13069:SF21">
    <property type="entry name" value="ALKYLATED DNA REPAIR PROTEIN ALKB HOMOLOG 8"/>
    <property type="match status" value="1"/>
</dbReference>
<evidence type="ECO:0000256" key="6">
    <source>
        <dbReference type="SAM" id="Coils"/>
    </source>
</evidence>
<keyword evidence="4" id="KW-0862">Zinc</keyword>
<comment type="cofactor">
    <cofactor evidence="1">
        <name>Fe(2+)</name>
        <dbReference type="ChEBI" id="CHEBI:29033"/>
    </cofactor>
</comment>
<dbReference type="Gene3D" id="3.30.70.330">
    <property type="match status" value="1"/>
</dbReference>
<dbReference type="GO" id="GO:0002098">
    <property type="term" value="P:tRNA wobble uridine modification"/>
    <property type="evidence" value="ECO:0007669"/>
    <property type="project" value="TreeGrafter"/>
</dbReference>
<evidence type="ECO:0000256" key="2">
    <source>
        <dbReference type="ARBA" id="ARBA00022603"/>
    </source>
</evidence>
<feature type="domain" description="Fe2OG dioxygenase" evidence="7">
    <location>
        <begin position="246"/>
        <end position="351"/>
    </location>
</feature>
<dbReference type="CDD" id="cd02440">
    <property type="entry name" value="AdoMet_MTases"/>
    <property type="match status" value="1"/>
</dbReference>
<evidence type="ECO:0000313" key="9">
    <source>
        <dbReference type="RefSeq" id="XP_034102128.2"/>
    </source>
</evidence>
<evidence type="ECO:0000256" key="5">
    <source>
        <dbReference type="ARBA" id="ARBA00022884"/>
    </source>
</evidence>
<keyword evidence="5" id="KW-0694">RNA-binding</keyword>
<keyword evidence="3" id="KW-0808">Transferase</keyword>
<keyword evidence="8" id="KW-1185">Reference proteome</keyword>
<dbReference type="GO" id="GO:0106335">
    <property type="term" value="F:tRNA (5-carboxymethyluridine(34)-5-O)-methyltransferase activity"/>
    <property type="evidence" value="ECO:0007669"/>
    <property type="project" value="TreeGrafter"/>
</dbReference>
<evidence type="ECO:0000256" key="4">
    <source>
        <dbReference type="ARBA" id="ARBA00022833"/>
    </source>
</evidence>
<dbReference type="InterPro" id="IPR029063">
    <property type="entry name" value="SAM-dependent_MTases_sf"/>
</dbReference>
<dbReference type="GeneID" id="117566690"/>
<feature type="coiled-coil region" evidence="6">
    <location>
        <begin position="536"/>
        <end position="563"/>
    </location>
</feature>
<dbReference type="PANTHER" id="PTHR13069">
    <property type="entry name" value="ALKYLATED DNA REPAIR PROTEIN ALKB HOMOLOG 8"/>
    <property type="match status" value="1"/>
</dbReference>
<protein>
    <submittedName>
        <fullName evidence="9">Alkylated DNA repair protein alkB homolog 8</fullName>
    </submittedName>
</protein>
<dbReference type="AlphaFoldDB" id="A0A6P8WS03"/>
<dbReference type="InterPro" id="IPR027450">
    <property type="entry name" value="AlkB-like"/>
</dbReference>
<dbReference type="InterPro" id="IPR012677">
    <property type="entry name" value="Nucleotide-bd_a/b_plait_sf"/>
</dbReference>
<dbReference type="Gene3D" id="3.40.50.150">
    <property type="entry name" value="Vaccinia Virus protein VP39"/>
    <property type="match status" value="1"/>
</dbReference>
<dbReference type="FunFam" id="3.30.70.330:FF:000570">
    <property type="entry name" value="ALKylated DNA repair protein AlkB homolog"/>
    <property type="match status" value="1"/>
</dbReference>
<dbReference type="SUPFAM" id="SSF51197">
    <property type="entry name" value="Clavaminate synthase-like"/>
    <property type="match status" value="1"/>
</dbReference>
<feature type="non-terminal residue" evidence="9">
    <location>
        <position position="1"/>
    </location>
</feature>
<accession>A0A6P8WS03</accession>
<dbReference type="SUPFAM" id="SSF53335">
    <property type="entry name" value="S-adenosyl-L-methionine-dependent methyltransferases"/>
    <property type="match status" value="1"/>
</dbReference>
<dbReference type="RefSeq" id="XP_034102128.2">
    <property type="nucleotide sequence ID" value="XM_034246237.2"/>
</dbReference>
<organism evidence="8 9">
    <name type="scientific">Drosophila albomicans</name>
    <name type="common">Fruit fly</name>
    <dbReference type="NCBI Taxonomy" id="7291"/>
    <lineage>
        <taxon>Eukaryota</taxon>
        <taxon>Metazoa</taxon>
        <taxon>Ecdysozoa</taxon>
        <taxon>Arthropoda</taxon>
        <taxon>Hexapoda</taxon>
        <taxon>Insecta</taxon>
        <taxon>Pterygota</taxon>
        <taxon>Neoptera</taxon>
        <taxon>Endopterygota</taxon>
        <taxon>Diptera</taxon>
        <taxon>Brachycera</taxon>
        <taxon>Muscomorpha</taxon>
        <taxon>Ephydroidea</taxon>
        <taxon>Drosophilidae</taxon>
        <taxon>Drosophila</taxon>
    </lineage>
</organism>
<dbReference type="Pfam" id="PF08241">
    <property type="entry name" value="Methyltransf_11"/>
    <property type="match status" value="1"/>
</dbReference>
<dbReference type="Proteomes" id="UP000515160">
    <property type="component" value="Chromosome 3"/>
</dbReference>
<evidence type="ECO:0000256" key="1">
    <source>
        <dbReference type="ARBA" id="ARBA00001954"/>
    </source>
</evidence>
<gene>
    <name evidence="9" type="primary">LOC117566690</name>
</gene>
<name>A0A6P8WS03_DROAB</name>
<sequence>IILSDKHVSFSDVCTHCSGIFIPHSVSMQHVEQKVNKAKKADKKQRRCLAIIKSDCNVCASDVPTLYLAVLNVGLSNGLTEETLLATAANTGGQVSQVLMLPSKSYCFLVCASLKDAELVYRGMHNLATIGQQGAVAYLSYVTQLPKETEESGWQKQLPSGLILLPNFISVEEEAVLLNAVGDGDAGAVRTEDTLKHRHVKHFGYEFLYGSNNVDPMQPLLEQPIPSACDFLWPRLDNTELPKILTPDQLTVNAYEPGQGIPPHVDTHSAFVGPILSLSLQSDVVMDFRRNNELVHVLLPRRSLLIMSGESRYDWTHGIKPKHIDVLATASGSLTTQARSKRTSLTFRRLRRGPCDCQFPTLCDTRQTAVPQALTEALATHASNLEQQNVHEVYDKIADHFSDTRHTPWPQVADFLNSFDASSVVLDVGCGNGKYLGCNPQLLSIGCDRSMGLLGVSNGRGQSVFRCDCLQLPVRSASMDGCISIAVIHHLASTERRLAAIREMARVLRPGGRALIYVWAKDQRKNDRKSAYLRQNKAVNKERTTEQAQRQKLAQQLEGIELEQQQQMQVPLPVHTNRTEFQQQDVYVPWKTKDEQRTTFLRYYHVFEEQELEQLVSQLPEVVLLRSYYDQGNHCVIFERK</sequence>
<dbReference type="GO" id="GO:0030488">
    <property type="term" value="P:tRNA methylation"/>
    <property type="evidence" value="ECO:0007669"/>
    <property type="project" value="TreeGrafter"/>
</dbReference>
<dbReference type="InterPro" id="IPR035979">
    <property type="entry name" value="RBD_domain_sf"/>
</dbReference>
<dbReference type="SUPFAM" id="SSF54928">
    <property type="entry name" value="RNA-binding domain, RBD"/>
    <property type="match status" value="1"/>
</dbReference>
<reference evidence="9" key="1">
    <citation type="submission" date="2025-08" db="UniProtKB">
        <authorList>
            <consortium name="RefSeq"/>
        </authorList>
    </citation>
    <scope>IDENTIFICATION</scope>
    <source>
        <strain evidence="9">15112-1751.03</strain>
        <tissue evidence="9">Whole Adult</tissue>
    </source>
</reference>
<dbReference type="InterPro" id="IPR013216">
    <property type="entry name" value="Methyltransf_11"/>
</dbReference>
<evidence type="ECO:0000259" key="7">
    <source>
        <dbReference type="PROSITE" id="PS51471"/>
    </source>
</evidence>
<dbReference type="Pfam" id="PF13532">
    <property type="entry name" value="2OG-FeII_Oxy_2"/>
    <property type="match status" value="1"/>
</dbReference>
<dbReference type="InterPro" id="IPR051422">
    <property type="entry name" value="AlkB_tRNA_MeTrf/Diox"/>
</dbReference>